<gene>
    <name evidence="1" type="ORF">MPL1_03213</name>
</gene>
<dbReference type="EMBL" id="APHR01000015">
    <property type="protein sequence ID" value="EMR13696.1"/>
    <property type="molecule type" value="Genomic_DNA"/>
</dbReference>
<dbReference type="STRING" id="1286106.MPL1_03213"/>
<comment type="caution">
    <text evidence="1">The sequence shown here is derived from an EMBL/GenBank/DDBJ whole genome shotgun (WGS) entry which is preliminary data.</text>
</comment>
<dbReference type="AlphaFoldDB" id="M7P2G5"/>
<proteinExistence type="predicted"/>
<protein>
    <recommendedName>
        <fullName evidence="3">Transposase</fullName>
    </recommendedName>
</protein>
<keyword evidence="2" id="KW-1185">Reference proteome</keyword>
<evidence type="ECO:0000313" key="1">
    <source>
        <dbReference type="EMBL" id="EMR13696.1"/>
    </source>
</evidence>
<evidence type="ECO:0000313" key="2">
    <source>
        <dbReference type="Proteomes" id="UP000012019"/>
    </source>
</evidence>
<name>M7P2G5_9GAMM</name>
<sequence>MPNQRNKGKSVHLAIDRQRLESLIKQGKLHADDFSCLDRQSKQTVWGVLLSTAASNIRAV</sequence>
<dbReference type="RefSeq" id="WP_009725677.1">
    <property type="nucleotide sequence ID" value="NZ_APHR01000015.1"/>
</dbReference>
<reference evidence="1 2" key="1">
    <citation type="journal article" date="2013" name="Genome Announc.">
        <title>Draft Genome Sequence of Methylophaga lonarensis MPLT, a Haloalkaliphilic (Non-Methane-Utilizing) Methylotroph.</title>
        <authorList>
            <person name="Shetty S.A."/>
            <person name="Marathe N.P."/>
            <person name="Munot H."/>
            <person name="Antony C.P."/>
            <person name="Dhotre D.P."/>
            <person name="Murrell J.C."/>
            <person name="Shouche Y.S."/>
        </authorList>
    </citation>
    <scope>NUCLEOTIDE SEQUENCE [LARGE SCALE GENOMIC DNA]</scope>
    <source>
        <strain evidence="1 2">MPL</strain>
    </source>
</reference>
<evidence type="ECO:0008006" key="3">
    <source>
        <dbReference type="Google" id="ProtNLM"/>
    </source>
</evidence>
<dbReference type="OrthoDB" id="5919030at2"/>
<organism evidence="1 2">
    <name type="scientific">Methylophaga lonarensis MPL</name>
    <dbReference type="NCBI Taxonomy" id="1286106"/>
    <lineage>
        <taxon>Bacteria</taxon>
        <taxon>Pseudomonadati</taxon>
        <taxon>Pseudomonadota</taxon>
        <taxon>Gammaproteobacteria</taxon>
        <taxon>Thiotrichales</taxon>
        <taxon>Piscirickettsiaceae</taxon>
        <taxon>Methylophaga</taxon>
    </lineage>
</organism>
<dbReference type="Proteomes" id="UP000012019">
    <property type="component" value="Unassembled WGS sequence"/>
</dbReference>
<accession>M7P2G5</accession>